<keyword evidence="1" id="KW-0732">Signal</keyword>
<evidence type="ECO:0000256" key="1">
    <source>
        <dbReference type="SAM" id="SignalP"/>
    </source>
</evidence>
<organism evidence="2 3">
    <name type="scientific">Catonella morbi ATCC 51271</name>
    <dbReference type="NCBI Taxonomy" id="592026"/>
    <lineage>
        <taxon>Bacteria</taxon>
        <taxon>Bacillati</taxon>
        <taxon>Bacillota</taxon>
        <taxon>Clostridia</taxon>
        <taxon>Lachnospirales</taxon>
        <taxon>Lachnospiraceae</taxon>
        <taxon>Catonella</taxon>
    </lineage>
</organism>
<feature type="signal peptide" evidence="1">
    <location>
        <begin position="1"/>
        <end position="25"/>
    </location>
</feature>
<dbReference type="AlphaFoldDB" id="V2Y0E7"/>
<reference evidence="2 3" key="1">
    <citation type="submission" date="2013-06" db="EMBL/GenBank/DDBJ databases">
        <authorList>
            <person name="Weinstock G."/>
            <person name="Sodergren E."/>
            <person name="Clifton S."/>
            <person name="Fulton L."/>
            <person name="Fulton B."/>
            <person name="Courtney L."/>
            <person name="Fronick C."/>
            <person name="Harrison M."/>
            <person name="Strong C."/>
            <person name="Farmer C."/>
            <person name="Delahaunty K."/>
            <person name="Markovic C."/>
            <person name="Hall O."/>
            <person name="Minx P."/>
            <person name="Tomlinson C."/>
            <person name="Mitreva M."/>
            <person name="Nelson J."/>
            <person name="Hou S."/>
            <person name="Wollam A."/>
            <person name="Pepin K.H."/>
            <person name="Johnson M."/>
            <person name="Bhonagiri V."/>
            <person name="Nash W.E."/>
            <person name="Warren W."/>
            <person name="Chinwalla A."/>
            <person name="Mardis E.R."/>
            <person name="Wilson R.K."/>
        </authorList>
    </citation>
    <scope>NUCLEOTIDE SEQUENCE [LARGE SCALE GENOMIC DNA]</scope>
    <source>
        <strain evidence="2 3">ATCC 51271</strain>
    </source>
</reference>
<feature type="chain" id="PRO_5004712984" evidence="1">
    <location>
        <begin position="26"/>
        <end position="507"/>
    </location>
</feature>
<gene>
    <name evidence="2" type="ORF">GCWU0000282_003286</name>
</gene>
<dbReference type="STRING" id="592026.GCWU0000282_003286"/>
<proteinExistence type="predicted"/>
<comment type="caution">
    <text evidence="2">The sequence shown here is derived from an EMBL/GenBank/DDBJ whole genome shotgun (WGS) entry which is preliminary data.</text>
</comment>
<dbReference type="HOGENOM" id="CLU_537148_0_0_9"/>
<keyword evidence="3" id="KW-1185">Reference proteome</keyword>
<evidence type="ECO:0000313" key="2">
    <source>
        <dbReference type="EMBL" id="ESL01532.1"/>
    </source>
</evidence>
<dbReference type="EMBL" id="ACIL03000022">
    <property type="protein sequence ID" value="ESL01532.1"/>
    <property type="molecule type" value="Genomic_DNA"/>
</dbReference>
<dbReference type="RefSeq" id="WP_023356124.1">
    <property type="nucleotide sequence ID" value="NZ_KI535371.1"/>
</dbReference>
<protein>
    <submittedName>
        <fullName evidence="2">Uncharacterized protein</fullName>
    </submittedName>
</protein>
<name>V2Y0E7_9FIRM</name>
<dbReference type="Proteomes" id="UP000018227">
    <property type="component" value="Unassembled WGS sequence"/>
</dbReference>
<accession>V2Y0E7</accession>
<sequence length="507" mass="59196">MKKKLIALVLLFALFFSTLPQVAEAKTKQKKLDYSKMPYLDTLIYNKDFKKNGVYSASRKYLKLIEEAAKTGIITDEFKKAELYFDKDIGYEFTYTNDYGPNFYGSLSDKGLAYFMDRIKLKYTPIYLETDFSELPYEFDDTVEVNKSLKYISLKILQDRNPEANEYDCSMEDKIGNSIASRMKFINDNAILPKNFLKDLRKRLSINRIYSLYISNYKKYKELHNDNKYLYYKNEKVPAPWRANNFFVTPIVIGGYKKGFNPKTDKYLNIFCNANFTYNDAITSPPDIKAYIYDKSGKLCDTLKPSYQYKSNYLGSFIFTIKNTAKYLENGKYKVVVKMKAKNGNNKLYAEKSAKFLVTSKNVYGSYNRIPIYPANGSDSHALKTVGAKYFKNIENTTNTRLAYNIYKFVLTSKTIDVDDKVWEKYHSVYDNSKMLYDSFCKTECLCRFSYNLNRLRYYYVLKHDFDDLALDGFLYSLGVPPQEITKYCNHYQGGSCSGFTIPFRPM</sequence>
<evidence type="ECO:0000313" key="3">
    <source>
        <dbReference type="Proteomes" id="UP000018227"/>
    </source>
</evidence>